<dbReference type="InterPro" id="IPR023213">
    <property type="entry name" value="CAT-like_dom_sf"/>
</dbReference>
<evidence type="ECO:0000313" key="1">
    <source>
        <dbReference type="EMBL" id="KAF2742739.1"/>
    </source>
</evidence>
<evidence type="ECO:0008006" key="3">
    <source>
        <dbReference type="Google" id="ProtNLM"/>
    </source>
</evidence>
<sequence>MPALWTLLGLARPAPPIVESDTVYPLHLLDDNRGIRGMVFGWTLKFNDALDADKLHESLVKLLSIGDWKKLGGRLRLKDGRFEVHVPQAFTQERPAVAYSHVTFEERFDDHPMTKAFPRATNNPSIQAAPQESRAFAAREDAPTNLNGFLYTDTPVLSLHITSFADATLIGLSWPHPLMDAFGQKALLQCWRLVLAGRESEVPPLLDGNVDGVLTAMEASTVKEEEYCLNSKRLQGWSLARFVAGMAIDMLWDWYAPAEVHNMYLPKDAMLKLQQQAREDLAGTSKDADIPFLSEGDLIVAWTVRAVATSLSKPRPVVLINALNIRLRLPSLLKASGAHIQNMAIGAFTLFSPKTARGSLGAIALENRQQLAMQATEAQVMANLRIARELKAAGGDPAFLCGEPNSLLVVITNWTKADIWNSVDFSAAVVRSGETGPGRRNPPGTIVCHHSQSMQVSQTTPNVAVVSGKDLDGNYWLAGRFPTATWAKIEESMETLK</sequence>
<proteinExistence type="predicted"/>
<name>A0A6A6UYB1_9PLEO</name>
<dbReference type="OrthoDB" id="21502at2759"/>
<dbReference type="Proteomes" id="UP000799440">
    <property type="component" value="Unassembled WGS sequence"/>
</dbReference>
<gene>
    <name evidence="1" type="ORF">M011DRAFT_411938</name>
</gene>
<organism evidence="1 2">
    <name type="scientific">Sporormia fimetaria CBS 119925</name>
    <dbReference type="NCBI Taxonomy" id="1340428"/>
    <lineage>
        <taxon>Eukaryota</taxon>
        <taxon>Fungi</taxon>
        <taxon>Dikarya</taxon>
        <taxon>Ascomycota</taxon>
        <taxon>Pezizomycotina</taxon>
        <taxon>Dothideomycetes</taxon>
        <taxon>Pleosporomycetidae</taxon>
        <taxon>Pleosporales</taxon>
        <taxon>Sporormiaceae</taxon>
        <taxon>Sporormia</taxon>
    </lineage>
</organism>
<dbReference type="EMBL" id="MU006604">
    <property type="protein sequence ID" value="KAF2742739.1"/>
    <property type="molecule type" value="Genomic_DNA"/>
</dbReference>
<evidence type="ECO:0000313" key="2">
    <source>
        <dbReference type="Proteomes" id="UP000799440"/>
    </source>
</evidence>
<reference evidence="1" key="1">
    <citation type="journal article" date="2020" name="Stud. Mycol.">
        <title>101 Dothideomycetes genomes: a test case for predicting lifestyles and emergence of pathogens.</title>
        <authorList>
            <person name="Haridas S."/>
            <person name="Albert R."/>
            <person name="Binder M."/>
            <person name="Bloem J."/>
            <person name="Labutti K."/>
            <person name="Salamov A."/>
            <person name="Andreopoulos B."/>
            <person name="Baker S."/>
            <person name="Barry K."/>
            <person name="Bills G."/>
            <person name="Bluhm B."/>
            <person name="Cannon C."/>
            <person name="Castanera R."/>
            <person name="Culley D."/>
            <person name="Daum C."/>
            <person name="Ezra D."/>
            <person name="Gonzalez J."/>
            <person name="Henrissat B."/>
            <person name="Kuo A."/>
            <person name="Liang C."/>
            <person name="Lipzen A."/>
            <person name="Lutzoni F."/>
            <person name="Magnuson J."/>
            <person name="Mondo S."/>
            <person name="Nolan M."/>
            <person name="Ohm R."/>
            <person name="Pangilinan J."/>
            <person name="Park H.-J."/>
            <person name="Ramirez L."/>
            <person name="Alfaro M."/>
            <person name="Sun H."/>
            <person name="Tritt A."/>
            <person name="Yoshinaga Y."/>
            <person name="Zwiers L.-H."/>
            <person name="Turgeon B."/>
            <person name="Goodwin S."/>
            <person name="Spatafora J."/>
            <person name="Crous P."/>
            <person name="Grigoriev I."/>
        </authorList>
    </citation>
    <scope>NUCLEOTIDE SEQUENCE</scope>
    <source>
        <strain evidence="1">CBS 119925</strain>
    </source>
</reference>
<keyword evidence="2" id="KW-1185">Reference proteome</keyword>
<dbReference type="Gene3D" id="3.30.559.10">
    <property type="entry name" value="Chloramphenicol acetyltransferase-like domain"/>
    <property type="match status" value="2"/>
</dbReference>
<protein>
    <recommendedName>
        <fullName evidence="3">LysR family regulatory protein</fullName>
    </recommendedName>
</protein>
<accession>A0A6A6UYB1</accession>
<dbReference type="AlphaFoldDB" id="A0A6A6UYB1"/>